<proteinExistence type="predicted"/>
<keyword evidence="5" id="KW-1185">Reference proteome</keyword>
<organism evidence="4 5">
    <name type="scientific">Pseudarthrobacter enclensis</name>
    <dbReference type="NCBI Taxonomy" id="993070"/>
    <lineage>
        <taxon>Bacteria</taxon>
        <taxon>Bacillati</taxon>
        <taxon>Actinomycetota</taxon>
        <taxon>Actinomycetes</taxon>
        <taxon>Micrococcales</taxon>
        <taxon>Micrococcaceae</taxon>
        <taxon>Pseudarthrobacter</taxon>
    </lineage>
</organism>
<dbReference type="PANTHER" id="PTHR34136:SF1">
    <property type="entry name" value="UDP-N-ACETYL-D-MANNOSAMINURONIC ACID TRANSFERASE"/>
    <property type="match status" value="1"/>
</dbReference>
<dbReference type="Pfam" id="PF03808">
    <property type="entry name" value="Glyco_tran_WecG"/>
    <property type="match status" value="1"/>
</dbReference>
<evidence type="ECO:0000256" key="3">
    <source>
        <dbReference type="SAM" id="MobiDB-lite"/>
    </source>
</evidence>
<feature type="compositionally biased region" description="Basic and acidic residues" evidence="3">
    <location>
        <begin position="11"/>
        <end position="20"/>
    </location>
</feature>
<dbReference type="PANTHER" id="PTHR34136">
    <property type="match status" value="1"/>
</dbReference>
<sequence>MSPPFSAMSPREYESQDRRIEDTNPDIVWVGLGTPKQDFEAQRLATAGNFFAVAVGAAFDFSAGTKKEAPRWITALGFEWLFRLAAEPKRLWRRYLIGNFVFLYSVIRRGL</sequence>
<comment type="caution">
    <text evidence="4">The sequence shown here is derived from an EMBL/GenBank/DDBJ whole genome shotgun (WGS) entry which is preliminary data.</text>
</comment>
<reference evidence="4 5" key="1">
    <citation type="submission" date="2023-07" db="EMBL/GenBank/DDBJ databases">
        <title>Sorghum-associated microbial communities from plants grown in Nebraska, USA.</title>
        <authorList>
            <person name="Schachtman D."/>
        </authorList>
    </citation>
    <scope>NUCLEOTIDE SEQUENCE [LARGE SCALE GENOMIC DNA]</scope>
    <source>
        <strain evidence="4 5">CC222</strain>
    </source>
</reference>
<protein>
    <submittedName>
        <fullName evidence="4">Exopolysaccharide biosynthesis WecB/TagA/CpsF family protein</fullName>
    </submittedName>
</protein>
<evidence type="ECO:0000313" key="4">
    <source>
        <dbReference type="EMBL" id="MDP9889822.1"/>
    </source>
</evidence>
<evidence type="ECO:0000256" key="2">
    <source>
        <dbReference type="ARBA" id="ARBA00022679"/>
    </source>
</evidence>
<evidence type="ECO:0000313" key="5">
    <source>
        <dbReference type="Proteomes" id="UP001226577"/>
    </source>
</evidence>
<dbReference type="CDD" id="cd06533">
    <property type="entry name" value="Glyco_transf_WecG_TagA"/>
    <property type="match status" value="1"/>
</dbReference>
<keyword evidence="2" id="KW-0808">Transferase</keyword>
<feature type="region of interest" description="Disordered" evidence="3">
    <location>
        <begin position="1"/>
        <end position="20"/>
    </location>
</feature>
<evidence type="ECO:0000256" key="1">
    <source>
        <dbReference type="ARBA" id="ARBA00022676"/>
    </source>
</evidence>
<dbReference type="EMBL" id="JAUSRE010000020">
    <property type="protein sequence ID" value="MDP9889822.1"/>
    <property type="molecule type" value="Genomic_DNA"/>
</dbReference>
<dbReference type="NCBIfam" id="TIGR00696">
    <property type="entry name" value="wecG_tagA_cpsF"/>
    <property type="match status" value="1"/>
</dbReference>
<gene>
    <name evidence="4" type="ORF">J2X98_003434</name>
</gene>
<accession>A0ABT9RX52</accession>
<name>A0ABT9RX52_9MICC</name>
<dbReference type="Proteomes" id="UP001226577">
    <property type="component" value="Unassembled WGS sequence"/>
</dbReference>
<keyword evidence="1" id="KW-0328">Glycosyltransferase</keyword>
<dbReference type="InterPro" id="IPR004629">
    <property type="entry name" value="WecG_TagA_CpsF"/>
</dbReference>